<sequence>MCMQTKSKKLTEQDDQGCASLPRTTSHCSLIYFQLINFLQILANNSPLTSLCRHNNGLFKYHTTIYIWWGVR</sequence>
<proteinExistence type="predicted"/>
<dbReference type="EMBL" id="GEDG01009976">
    <property type="protein sequence ID" value="JAP28584.1"/>
    <property type="molecule type" value="Transcribed_RNA"/>
</dbReference>
<protein>
    <submittedName>
        <fullName evidence="1">Putative ovule protein</fullName>
    </submittedName>
</protein>
<dbReference type="EMBL" id="GEDG01006451">
    <property type="protein sequence ID" value="JAP32029.1"/>
    <property type="molecule type" value="Transcribed_RNA"/>
</dbReference>
<organism evidence="1">
    <name type="scientific">Solanum chacoense</name>
    <name type="common">Chaco potato</name>
    <dbReference type="NCBI Taxonomy" id="4108"/>
    <lineage>
        <taxon>Eukaryota</taxon>
        <taxon>Viridiplantae</taxon>
        <taxon>Streptophyta</taxon>
        <taxon>Embryophyta</taxon>
        <taxon>Tracheophyta</taxon>
        <taxon>Spermatophyta</taxon>
        <taxon>Magnoliopsida</taxon>
        <taxon>eudicotyledons</taxon>
        <taxon>Gunneridae</taxon>
        <taxon>Pentapetalae</taxon>
        <taxon>asterids</taxon>
        <taxon>lamiids</taxon>
        <taxon>Solanales</taxon>
        <taxon>Solanaceae</taxon>
        <taxon>Solanoideae</taxon>
        <taxon>Solaneae</taxon>
        <taxon>Solanum</taxon>
    </lineage>
</organism>
<name>A0A0V0IHF7_SOLCH</name>
<accession>A0A0V0IHF7</accession>
<evidence type="ECO:0000313" key="1">
    <source>
        <dbReference type="EMBL" id="JAP32029.1"/>
    </source>
</evidence>
<reference evidence="1" key="1">
    <citation type="submission" date="2015-12" db="EMBL/GenBank/DDBJ databases">
        <title>Gene expression during late stages of embryo sac development: a critical building block for successful pollen-pistil interactions.</title>
        <authorList>
            <person name="Liu Y."/>
            <person name="Joly V."/>
            <person name="Sabar M."/>
            <person name="Matton D.P."/>
        </authorList>
    </citation>
    <scope>NUCLEOTIDE SEQUENCE</scope>
</reference>
<dbReference type="AlphaFoldDB" id="A0A0V0IHF7"/>